<organism evidence="1 2">
    <name type="scientific">Sphingomonas aliaeris</name>
    <dbReference type="NCBI Taxonomy" id="2759526"/>
    <lineage>
        <taxon>Bacteria</taxon>
        <taxon>Pseudomonadati</taxon>
        <taxon>Pseudomonadota</taxon>
        <taxon>Alphaproteobacteria</taxon>
        <taxon>Sphingomonadales</taxon>
        <taxon>Sphingomonadaceae</taxon>
        <taxon>Sphingomonas</taxon>
    </lineage>
</organism>
<evidence type="ECO:0000313" key="1">
    <source>
        <dbReference type="EMBL" id="QQV76540.1"/>
    </source>
</evidence>
<dbReference type="EMBL" id="CP061035">
    <property type="protein sequence ID" value="QQV76540.1"/>
    <property type="molecule type" value="Genomic_DNA"/>
</dbReference>
<proteinExistence type="predicted"/>
<keyword evidence="2" id="KW-1185">Reference proteome</keyword>
<dbReference type="RefSeq" id="WP_202091956.1">
    <property type="nucleotide sequence ID" value="NZ_CP061035.1"/>
</dbReference>
<reference evidence="2" key="1">
    <citation type="submission" date="2020-09" db="EMBL/GenBank/DDBJ databases">
        <title>Sphingomonas sp., a new species isolated from pork steak.</title>
        <authorList>
            <person name="Heidler von Heilborn D."/>
        </authorList>
    </citation>
    <scope>NUCLEOTIDE SEQUENCE [LARGE SCALE GENOMIC DNA]</scope>
</reference>
<name>A0A974S3Z2_9SPHN</name>
<accession>A0A974S3Z2</accession>
<protein>
    <submittedName>
        <fullName evidence="1">Uncharacterized protein</fullName>
    </submittedName>
</protein>
<dbReference type="Proteomes" id="UP000595894">
    <property type="component" value="Chromosome"/>
</dbReference>
<gene>
    <name evidence="1" type="ORF">H5J25_13920</name>
</gene>
<dbReference type="KEGG" id="sari:H5J25_13920"/>
<dbReference type="AlphaFoldDB" id="A0A974S3Z2"/>
<sequence>MTYDYPTAFGRARAGLPIRLRSAPGGGSPAVEVRTVTIDRPVPVPCVKRSAIPAEPPKISGKLTGDARRDLDTVTASAVRLRSWGVELVAILSGCTP</sequence>
<evidence type="ECO:0000313" key="2">
    <source>
        <dbReference type="Proteomes" id="UP000595894"/>
    </source>
</evidence>